<reference evidence="7" key="1">
    <citation type="submission" date="2021-07" db="EMBL/GenBank/DDBJ databases">
        <authorList>
            <person name="Branca A.L. A."/>
        </authorList>
    </citation>
    <scope>NUCLEOTIDE SEQUENCE</scope>
</reference>
<feature type="region of interest" description="Disordered" evidence="5">
    <location>
        <begin position="1"/>
        <end position="63"/>
    </location>
</feature>
<dbReference type="SUPFAM" id="SSF57850">
    <property type="entry name" value="RING/U-box"/>
    <property type="match status" value="1"/>
</dbReference>
<evidence type="ECO:0000256" key="2">
    <source>
        <dbReference type="ARBA" id="ARBA00022771"/>
    </source>
</evidence>
<dbReference type="InterPro" id="IPR017907">
    <property type="entry name" value="Znf_RING_CS"/>
</dbReference>
<feature type="compositionally biased region" description="Low complexity" evidence="5">
    <location>
        <begin position="23"/>
        <end position="38"/>
    </location>
</feature>
<feature type="region of interest" description="Disordered" evidence="5">
    <location>
        <begin position="155"/>
        <end position="215"/>
    </location>
</feature>
<evidence type="ECO:0000256" key="1">
    <source>
        <dbReference type="ARBA" id="ARBA00022723"/>
    </source>
</evidence>
<evidence type="ECO:0000256" key="5">
    <source>
        <dbReference type="SAM" id="MobiDB-lite"/>
    </source>
</evidence>
<accession>A0A9W4HZ13</accession>
<dbReference type="InterPro" id="IPR018957">
    <property type="entry name" value="Znf_C3HC4_RING-type"/>
</dbReference>
<keyword evidence="3" id="KW-0862">Zinc</keyword>
<organism evidence="7 8">
    <name type="scientific">Penicillium olsonii</name>
    <dbReference type="NCBI Taxonomy" id="99116"/>
    <lineage>
        <taxon>Eukaryota</taxon>
        <taxon>Fungi</taxon>
        <taxon>Dikarya</taxon>
        <taxon>Ascomycota</taxon>
        <taxon>Pezizomycotina</taxon>
        <taxon>Eurotiomycetes</taxon>
        <taxon>Eurotiomycetidae</taxon>
        <taxon>Eurotiales</taxon>
        <taxon>Aspergillaceae</taxon>
        <taxon>Penicillium</taxon>
    </lineage>
</organism>
<dbReference type="PROSITE" id="PS00518">
    <property type="entry name" value="ZF_RING_1"/>
    <property type="match status" value="1"/>
</dbReference>
<evidence type="ECO:0000259" key="6">
    <source>
        <dbReference type="PROSITE" id="PS50089"/>
    </source>
</evidence>
<dbReference type="InterPro" id="IPR047134">
    <property type="entry name" value="RNF4"/>
</dbReference>
<dbReference type="Pfam" id="PF00097">
    <property type="entry name" value="zf-C3HC4"/>
    <property type="match status" value="1"/>
</dbReference>
<dbReference type="InterPro" id="IPR001841">
    <property type="entry name" value="Znf_RING"/>
</dbReference>
<sequence length="215" mass="23906">MGSRAPDVVDLTSTARRNPIALSSSPPFSNNASSSHSAQQAERAPKRQRQNERSRSTSSSSDFYLGAEAIETIDITEESDARELARAVAKQREDAIKAQQPTEKSDRPLNPLIAYKCPICMDTPVDATTTSCGHLFCHKCIVDYLTITEEARTDSSKQNKGTCPVCRKPLSHKENTKGKQSIIPLLFKLHTKTRGELEATQQNRKREEDSKTEEE</sequence>
<feature type="compositionally biased region" description="Basic and acidic residues" evidence="5">
    <location>
        <begin position="43"/>
        <end position="55"/>
    </location>
</feature>
<dbReference type="EMBL" id="CAJVOS010000038">
    <property type="protein sequence ID" value="CAG8172373.1"/>
    <property type="molecule type" value="Genomic_DNA"/>
</dbReference>
<keyword evidence="1" id="KW-0479">Metal-binding</keyword>
<proteinExistence type="predicted"/>
<dbReference type="PANTHER" id="PTHR23041">
    <property type="entry name" value="RING FINGER DOMAIN-CONTAINING"/>
    <property type="match status" value="1"/>
</dbReference>
<evidence type="ECO:0000256" key="3">
    <source>
        <dbReference type="ARBA" id="ARBA00022833"/>
    </source>
</evidence>
<evidence type="ECO:0000313" key="8">
    <source>
        <dbReference type="Proteomes" id="UP001153618"/>
    </source>
</evidence>
<dbReference type="OrthoDB" id="6270329at2759"/>
<keyword evidence="8" id="KW-1185">Reference proteome</keyword>
<dbReference type="Gene3D" id="3.30.40.10">
    <property type="entry name" value="Zinc/RING finger domain, C3HC4 (zinc finger)"/>
    <property type="match status" value="1"/>
</dbReference>
<dbReference type="AlphaFoldDB" id="A0A9W4HZ13"/>
<dbReference type="SMART" id="SM00184">
    <property type="entry name" value="RING"/>
    <property type="match status" value="1"/>
</dbReference>
<dbReference type="PROSITE" id="PS50089">
    <property type="entry name" value="ZF_RING_2"/>
    <property type="match status" value="1"/>
</dbReference>
<gene>
    <name evidence="7" type="ORF">POLS_LOCUS6699</name>
</gene>
<dbReference type="Proteomes" id="UP001153618">
    <property type="component" value="Unassembled WGS sequence"/>
</dbReference>
<comment type="caution">
    <text evidence="7">The sequence shown here is derived from an EMBL/GenBank/DDBJ whole genome shotgun (WGS) entry which is preliminary data.</text>
</comment>
<dbReference type="GO" id="GO:0008270">
    <property type="term" value="F:zinc ion binding"/>
    <property type="evidence" value="ECO:0007669"/>
    <property type="project" value="UniProtKB-KW"/>
</dbReference>
<keyword evidence="2 4" id="KW-0863">Zinc-finger</keyword>
<dbReference type="SMART" id="SM01197">
    <property type="entry name" value="FANCL_C"/>
    <property type="match status" value="1"/>
</dbReference>
<evidence type="ECO:0000313" key="7">
    <source>
        <dbReference type="EMBL" id="CAG8172373.1"/>
    </source>
</evidence>
<name>A0A9W4HZ13_PENOL</name>
<protein>
    <recommendedName>
        <fullName evidence="6">RING-type domain-containing protein</fullName>
    </recommendedName>
</protein>
<feature type="domain" description="RING-type" evidence="6">
    <location>
        <begin position="117"/>
        <end position="167"/>
    </location>
</feature>
<dbReference type="PANTHER" id="PTHR23041:SF78">
    <property type="entry name" value="E3 UBIQUITIN-PROTEIN LIGASE RNF4"/>
    <property type="match status" value="1"/>
</dbReference>
<dbReference type="InterPro" id="IPR013083">
    <property type="entry name" value="Znf_RING/FYVE/PHD"/>
</dbReference>
<evidence type="ECO:0000256" key="4">
    <source>
        <dbReference type="PROSITE-ProRule" id="PRU00175"/>
    </source>
</evidence>